<dbReference type="PROSITE" id="PS51164">
    <property type="entry name" value="CBM1_2"/>
    <property type="match status" value="1"/>
</dbReference>
<feature type="region of interest" description="Disordered" evidence="1">
    <location>
        <begin position="47"/>
        <end position="125"/>
    </location>
</feature>
<dbReference type="Proteomes" id="UP000472372">
    <property type="component" value="Chromosome 3"/>
</dbReference>
<evidence type="ECO:0000313" key="3">
    <source>
        <dbReference type="EMBL" id="CAE7024350.1"/>
    </source>
</evidence>
<protein>
    <submittedName>
        <fullName evidence="3">Carbohydrate-binding module family 1 protein</fullName>
    </submittedName>
</protein>
<dbReference type="SMART" id="SM00236">
    <property type="entry name" value="fCBD"/>
    <property type="match status" value="1"/>
</dbReference>
<feature type="compositionally biased region" description="Low complexity" evidence="1">
    <location>
        <begin position="48"/>
        <end position="75"/>
    </location>
</feature>
<dbReference type="InterPro" id="IPR035971">
    <property type="entry name" value="CBD_sf"/>
</dbReference>
<dbReference type="GO" id="GO:0005576">
    <property type="term" value="C:extracellular region"/>
    <property type="evidence" value="ECO:0007669"/>
    <property type="project" value="InterPro"/>
</dbReference>
<dbReference type="EMBL" id="HG992979">
    <property type="protein sequence ID" value="CAE7024350.1"/>
    <property type="molecule type" value="Genomic_DNA"/>
</dbReference>
<evidence type="ECO:0000256" key="2">
    <source>
        <dbReference type="SAM" id="SignalP"/>
    </source>
</evidence>
<accession>A0A6S6VXA4</accession>
<dbReference type="GO" id="GO:0030248">
    <property type="term" value="F:cellulose binding"/>
    <property type="evidence" value="ECO:0007669"/>
    <property type="project" value="InterPro"/>
</dbReference>
<feature type="compositionally biased region" description="Low complexity" evidence="1">
    <location>
        <begin position="101"/>
        <end position="119"/>
    </location>
</feature>
<dbReference type="Pfam" id="PF00734">
    <property type="entry name" value="CBM_1"/>
    <property type="match status" value="1"/>
</dbReference>
<keyword evidence="2" id="KW-0732">Signal</keyword>
<dbReference type="InterPro" id="IPR000254">
    <property type="entry name" value="CBD"/>
</dbReference>
<sequence length="183" mass="19688">MQLITLTVVLSGLSAVCVAVPANNQPNLVPRQTYIITCIGGRCTDNISRPTSVVPQPTTSKTVTTTTSKIVTTTTKKPDPPKSSAKPEPITSEKPEPVPYPTKTTVKTSTKSAPKPTKTTSEEVGPISTACPVPVYYKCGGTNNNEPWDGCTKCVKGAKCVIQNQWYHQCVYDDDPNTSIAMW</sequence>
<gene>
    <name evidence="3" type="ORF">PTTW11_03746</name>
</gene>
<evidence type="ECO:0000313" key="4">
    <source>
        <dbReference type="Proteomes" id="UP000472372"/>
    </source>
</evidence>
<feature type="chain" id="PRO_5043333019" evidence="2">
    <location>
        <begin position="20"/>
        <end position="183"/>
    </location>
</feature>
<dbReference type="AlphaFoldDB" id="A0A6S6VXA4"/>
<reference evidence="3" key="1">
    <citation type="submission" date="2021-02" db="EMBL/GenBank/DDBJ databases">
        <authorList>
            <person name="Syme A R."/>
            <person name="Syme A R."/>
            <person name="Moolhuijzen P."/>
        </authorList>
    </citation>
    <scope>NUCLEOTIDE SEQUENCE</scope>
    <source>
        <strain evidence="3">W1-1</strain>
    </source>
</reference>
<evidence type="ECO:0000256" key="1">
    <source>
        <dbReference type="SAM" id="MobiDB-lite"/>
    </source>
</evidence>
<organism evidence="3 4">
    <name type="scientific">Pyrenophora teres f. teres</name>
    <dbReference type="NCBI Taxonomy" id="97479"/>
    <lineage>
        <taxon>Eukaryota</taxon>
        <taxon>Fungi</taxon>
        <taxon>Dikarya</taxon>
        <taxon>Ascomycota</taxon>
        <taxon>Pezizomycotina</taxon>
        <taxon>Dothideomycetes</taxon>
        <taxon>Pleosporomycetidae</taxon>
        <taxon>Pleosporales</taxon>
        <taxon>Pleosporineae</taxon>
        <taxon>Pleosporaceae</taxon>
        <taxon>Pyrenophora</taxon>
    </lineage>
</organism>
<dbReference type="SUPFAM" id="SSF57180">
    <property type="entry name" value="Cellulose-binding domain"/>
    <property type="match status" value="1"/>
</dbReference>
<dbReference type="GO" id="GO:0005975">
    <property type="term" value="P:carbohydrate metabolic process"/>
    <property type="evidence" value="ECO:0007669"/>
    <property type="project" value="InterPro"/>
</dbReference>
<name>A0A6S6VXA4_9PLEO</name>
<feature type="signal peptide" evidence="2">
    <location>
        <begin position="1"/>
        <end position="19"/>
    </location>
</feature>
<proteinExistence type="predicted"/>